<dbReference type="Proteomes" id="UP000259030">
    <property type="component" value="Chromosome"/>
</dbReference>
<organism evidence="2 3">
    <name type="scientific">Deinococcus ficus</name>
    <dbReference type="NCBI Taxonomy" id="317577"/>
    <lineage>
        <taxon>Bacteria</taxon>
        <taxon>Thermotogati</taxon>
        <taxon>Deinococcota</taxon>
        <taxon>Deinococci</taxon>
        <taxon>Deinococcales</taxon>
        <taxon>Deinococcaceae</taxon>
        <taxon>Deinococcus</taxon>
    </lineage>
</organism>
<dbReference type="PROSITE" id="PS51257">
    <property type="entry name" value="PROKAR_LIPOPROTEIN"/>
    <property type="match status" value="1"/>
</dbReference>
<accession>A0A221SZ42</accession>
<gene>
    <name evidence="2" type="ORF">DFI_13565</name>
</gene>
<dbReference type="KEGG" id="dfc:DFI_13565"/>
<feature type="chain" id="PRO_5011288263" description="Lipoprotein" evidence="1">
    <location>
        <begin position="19"/>
        <end position="156"/>
    </location>
</feature>
<reference evidence="2 3" key="1">
    <citation type="submission" date="2017-05" db="EMBL/GenBank/DDBJ databases">
        <title>The complete genome sequence of Deinococcus ficus isolated from the rhizosphere of the Ficus religiosa L. in Taiwan.</title>
        <authorList>
            <person name="Wu K.-M."/>
            <person name="Liao T.-L."/>
            <person name="Liu Y.-M."/>
            <person name="Young C.-C."/>
            <person name="Tsai S.-F."/>
        </authorList>
    </citation>
    <scope>NUCLEOTIDE SEQUENCE [LARGE SCALE GENOMIC DNA]</scope>
    <source>
        <strain evidence="2 3">CC-FR2-10</strain>
    </source>
</reference>
<name>A0A221SZ42_9DEIO</name>
<keyword evidence="1" id="KW-0732">Signal</keyword>
<protein>
    <recommendedName>
        <fullName evidence="4">Lipoprotein</fullName>
    </recommendedName>
</protein>
<sequence>MKKLLLLPTLLLASCSMSGPTAPFKAGDAFIVSGRTKDGVNTNFTAVLRDNGKFEDNYWQYDADGSSTDSALLVAKSSQDYVYAKDYFESADGKTDMIVGCYAYPGGPGWKQANGFLIRETRADYDAFWKRISGMNVNDLRFELSKTAGDCMITRK</sequence>
<evidence type="ECO:0000313" key="3">
    <source>
        <dbReference type="Proteomes" id="UP000259030"/>
    </source>
</evidence>
<evidence type="ECO:0000313" key="2">
    <source>
        <dbReference type="EMBL" id="ASN81880.1"/>
    </source>
</evidence>
<dbReference type="RefSeq" id="WP_027464214.1">
    <property type="nucleotide sequence ID" value="NZ_CP021081.1"/>
</dbReference>
<evidence type="ECO:0000256" key="1">
    <source>
        <dbReference type="SAM" id="SignalP"/>
    </source>
</evidence>
<evidence type="ECO:0008006" key="4">
    <source>
        <dbReference type="Google" id="ProtNLM"/>
    </source>
</evidence>
<proteinExistence type="predicted"/>
<keyword evidence="3" id="KW-1185">Reference proteome</keyword>
<dbReference type="AlphaFoldDB" id="A0A221SZ42"/>
<feature type="signal peptide" evidence="1">
    <location>
        <begin position="1"/>
        <end position="18"/>
    </location>
</feature>
<dbReference type="EMBL" id="CP021081">
    <property type="protein sequence ID" value="ASN81880.1"/>
    <property type="molecule type" value="Genomic_DNA"/>
</dbReference>